<evidence type="ECO:0000256" key="2">
    <source>
        <dbReference type="SAM" id="MobiDB-lite"/>
    </source>
</evidence>
<keyword evidence="5" id="KW-1185">Reference proteome</keyword>
<name>A0ABX7SKT7_9CAUL</name>
<feature type="compositionally biased region" description="Acidic residues" evidence="2">
    <location>
        <begin position="415"/>
        <end position="424"/>
    </location>
</feature>
<evidence type="ECO:0000313" key="5">
    <source>
        <dbReference type="Proteomes" id="UP000663942"/>
    </source>
</evidence>
<evidence type="ECO:0000259" key="3">
    <source>
        <dbReference type="SMART" id="SM00470"/>
    </source>
</evidence>
<dbReference type="EMBL" id="CP062006">
    <property type="protein sequence ID" value="QTC87046.1"/>
    <property type="molecule type" value="Genomic_DNA"/>
</dbReference>
<dbReference type="InterPro" id="IPR003115">
    <property type="entry name" value="ParB_N"/>
</dbReference>
<sequence length="691" mass="74367">MTAQSTQALALEAAGAAAVGEDQEPGHGAEIVVPLNRLKASPRNARKVKHSEAAIEALAASIRAKGVLQPPVVEIERAANGEATGNYLVTIGEGRRQALRLLSKRKAIKGTHPVRVTVDTENDAHEISLDENITREAMHPADQFEAFRRLAEDRGYGPEEIGARFGVSAQVVRQRLRLGAAAPELMTAYREGTITLDILTAFCVSEDQDRQRQVMAQMGPYPSVFAIRRAMTEAKVRADDRRVGFVGLEAYEAEGGVVLRDLFTEDGGGWLEDPILLDRLVGEKLTALAEAARQREGWKWAGVCADFSEAADFGRVYPVVVVRSEAEVAEMAALSEEYDRLISEADAVEVLPSETDARLEAIDKALQAYGPDYDYAPEAKARSGIMVMLGHDGLARFERGLVRAEDAAPVPPPPWEEEAEEGESDGASGYLEGDHPRSKGDGAERNEEPAPLSERLLIDLTAHKTMGLRDAVQADVAAALATVVHAMALQVFYPGCGDFTPLQLRLSVGGLEPLAPGVGDSPACRRVVDRLEAWGARLPERAADLWAVLAPMGRDKLLDLLACCAGVGLLAVRDPHDRRPGAWAQAETLATAVGLDMRRTWSATAASYFARVPKARVLEAVTEAVGPEEAGRIVGFKKGDMADAAERLLEGRGWLPPVLRTIETLAKEPAQEGDGDGPPPSLDEVHDLAAE</sequence>
<evidence type="ECO:0000256" key="1">
    <source>
        <dbReference type="SAM" id="Coils"/>
    </source>
</evidence>
<protein>
    <submittedName>
        <fullName evidence="4">ParB/RepB/Spo0J family partition protein</fullName>
    </submittedName>
</protein>
<dbReference type="InterPro" id="IPR050336">
    <property type="entry name" value="Chromosome_partition/occlusion"/>
</dbReference>
<dbReference type="SUPFAM" id="SSF109709">
    <property type="entry name" value="KorB DNA-binding domain-like"/>
    <property type="match status" value="1"/>
</dbReference>
<dbReference type="SUPFAM" id="SSF110849">
    <property type="entry name" value="ParB/Sulfiredoxin"/>
    <property type="match status" value="1"/>
</dbReference>
<keyword evidence="1" id="KW-0175">Coiled coil</keyword>
<dbReference type="Proteomes" id="UP000663942">
    <property type="component" value="Chromosome"/>
</dbReference>
<feature type="compositionally biased region" description="Basic and acidic residues" evidence="2">
    <location>
        <begin position="432"/>
        <end position="448"/>
    </location>
</feature>
<dbReference type="RefSeq" id="WP_207822967.1">
    <property type="nucleotide sequence ID" value="NZ_CP062006.1"/>
</dbReference>
<accession>A0ABX7SKT7</accession>
<dbReference type="Pfam" id="PF02195">
    <property type="entry name" value="ParB_N"/>
    <property type="match status" value="1"/>
</dbReference>
<dbReference type="PANTHER" id="PTHR33375:SF7">
    <property type="entry name" value="CHROMOSOME 2-PARTITIONING PROTEIN PARB-RELATED"/>
    <property type="match status" value="1"/>
</dbReference>
<dbReference type="Gene3D" id="3.90.1530.30">
    <property type="match status" value="1"/>
</dbReference>
<dbReference type="CDD" id="cd16406">
    <property type="entry name" value="ParB_N_like"/>
    <property type="match status" value="1"/>
</dbReference>
<evidence type="ECO:0000313" key="4">
    <source>
        <dbReference type="EMBL" id="QTC87046.1"/>
    </source>
</evidence>
<dbReference type="Gene3D" id="1.10.10.2830">
    <property type="match status" value="1"/>
</dbReference>
<dbReference type="SMART" id="SM00470">
    <property type="entry name" value="ParB"/>
    <property type="match status" value="1"/>
</dbReference>
<feature type="region of interest" description="Disordered" evidence="2">
    <location>
        <begin position="666"/>
        <end position="691"/>
    </location>
</feature>
<feature type="coiled-coil region" evidence="1">
    <location>
        <begin position="324"/>
        <end position="351"/>
    </location>
</feature>
<dbReference type="InterPro" id="IPR036086">
    <property type="entry name" value="ParB/Sulfiredoxin_sf"/>
</dbReference>
<dbReference type="PANTHER" id="PTHR33375">
    <property type="entry name" value="CHROMOSOME-PARTITIONING PROTEIN PARB-RELATED"/>
    <property type="match status" value="1"/>
</dbReference>
<organism evidence="4 5">
    <name type="scientific">Brevundimonas pondensis</name>
    <dbReference type="NCBI Taxonomy" id="2774189"/>
    <lineage>
        <taxon>Bacteria</taxon>
        <taxon>Pseudomonadati</taxon>
        <taxon>Pseudomonadota</taxon>
        <taxon>Alphaproteobacteria</taxon>
        <taxon>Caulobacterales</taxon>
        <taxon>Caulobacteraceae</taxon>
        <taxon>Brevundimonas</taxon>
    </lineage>
</organism>
<proteinExistence type="predicted"/>
<feature type="region of interest" description="Disordered" evidence="2">
    <location>
        <begin position="406"/>
        <end position="452"/>
    </location>
</feature>
<gene>
    <name evidence="4" type="ORF">IFE19_13045</name>
</gene>
<reference evidence="4 5" key="1">
    <citation type="submission" date="2020-09" db="EMBL/GenBank/DDBJ databases">
        <title>Brevundimonas sp. LVF1 isolated from an oligotrophic pond in Goettingen, Germany.</title>
        <authorList>
            <person name="Friedrich I."/>
            <person name="Klassen A."/>
            <person name="Neubauer H."/>
            <person name="Schneider D."/>
            <person name="Hertel R."/>
            <person name="Daniel R."/>
        </authorList>
    </citation>
    <scope>NUCLEOTIDE SEQUENCE [LARGE SCALE GENOMIC DNA]</scope>
    <source>
        <strain evidence="4 5">LVF1</strain>
    </source>
</reference>
<feature type="domain" description="ParB-like N-terminal" evidence="3">
    <location>
        <begin position="31"/>
        <end position="133"/>
    </location>
</feature>